<proteinExistence type="predicted"/>
<dbReference type="SMART" id="SM00478">
    <property type="entry name" value="ENDO3c"/>
    <property type="match status" value="1"/>
</dbReference>
<evidence type="ECO:0000313" key="6">
    <source>
        <dbReference type="EMBL" id="SKA05544.1"/>
    </source>
</evidence>
<evidence type="ECO:0000256" key="2">
    <source>
        <dbReference type="ARBA" id="ARBA00012000"/>
    </source>
</evidence>
<evidence type="ECO:0000313" key="7">
    <source>
        <dbReference type="Proteomes" id="UP000189933"/>
    </source>
</evidence>
<organism evidence="6 7">
    <name type="scientific">Carboxydocella sporoproducens DSM 16521</name>
    <dbReference type="NCBI Taxonomy" id="1121270"/>
    <lineage>
        <taxon>Bacteria</taxon>
        <taxon>Bacillati</taxon>
        <taxon>Bacillota</taxon>
        <taxon>Clostridia</taxon>
        <taxon>Eubacteriales</taxon>
        <taxon>Clostridiales Family XVI. Incertae Sedis</taxon>
        <taxon>Carboxydocella</taxon>
    </lineage>
</organism>
<dbReference type="Gene3D" id="1.10.340.30">
    <property type="entry name" value="Hypothetical protein, domain 2"/>
    <property type="match status" value="1"/>
</dbReference>
<dbReference type="InterPro" id="IPR011257">
    <property type="entry name" value="DNA_glycosylase"/>
</dbReference>
<protein>
    <recommendedName>
        <fullName evidence="2">DNA-3-methyladenine glycosylase II</fullName>
        <ecNumber evidence="2">3.2.2.21</ecNumber>
    </recommendedName>
</protein>
<dbReference type="AlphaFoldDB" id="A0A1T4QPC3"/>
<dbReference type="InterPro" id="IPR037046">
    <property type="entry name" value="AlkA_N_sf"/>
</dbReference>
<evidence type="ECO:0000256" key="3">
    <source>
        <dbReference type="ARBA" id="ARBA00022763"/>
    </source>
</evidence>
<dbReference type="GO" id="GO:0008725">
    <property type="term" value="F:DNA-3-methyladenine glycosylase activity"/>
    <property type="evidence" value="ECO:0007669"/>
    <property type="project" value="TreeGrafter"/>
</dbReference>
<feature type="domain" description="HhH-GPD" evidence="5">
    <location>
        <begin position="135"/>
        <end position="299"/>
    </location>
</feature>
<evidence type="ECO:0000256" key="4">
    <source>
        <dbReference type="ARBA" id="ARBA00023204"/>
    </source>
</evidence>
<dbReference type="OrthoDB" id="9785929at2"/>
<reference evidence="7" key="1">
    <citation type="submission" date="2017-02" db="EMBL/GenBank/DDBJ databases">
        <authorList>
            <person name="Varghese N."/>
            <person name="Submissions S."/>
        </authorList>
    </citation>
    <scope>NUCLEOTIDE SEQUENCE [LARGE SCALE GENOMIC DNA]</scope>
    <source>
        <strain evidence="7">DSM 16521</strain>
    </source>
</reference>
<name>A0A1T4QPC3_9FIRM</name>
<dbReference type="Pfam" id="PF00730">
    <property type="entry name" value="HhH-GPD"/>
    <property type="match status" value="1"/>
</dbReference>
<gene>
    <name evidence="6" type="ORF">SAMN02745885_01742</name>
</gene>
<dbReference type="GO" id="GO:0006307">
    <property type="term" value="P:DNA alkylation repair"/>
    <property type="evidence" value="ECO:0007669"/>
    <property type="project" value="TreeGrafter"/>
</dbReference>
<dbReference type="Gene3D" id="1.10.1670.10">
    <property type="entry name" value="Helix-hairpin-Helix base-excision DNA repair enzymes (C-terminal)"/>
    <property type="match status" value="1"/>
</dbReference>
<evidence type="ECO:0000259" key="5">
    <source>
        <dbReference type="SMART" id="SM00478"/>
    </source>
</evidence>
<keyword evidence="7" id="KW-1185">Reference proteome</keyword>
<dbReference type="GO" id="GO:0032993">
    <property type="term" value="C:protein-DNA complex"/>
    <property type="evidence" value="ECO:0007669"/>
    <property type="project" value="TreeGrafter"/>
</dbReference>
<dbReference type="EC" id="3.2.2.21" evidence="2"/>
<dbReference type="RefSeq" id="WP_078665784.1">
    <property type="nucleotide sequence ID" value="NZ_FUXM01000020.1"/>
</dbReference>
<dbReference type="GO" id="GO:0032131">
    <property type="term" value="F:alkylated DNA binding"/>
    <property type="evidence" value="ECO:0007669"/>
    <property type="project" value="TreeGrafter"/>
</dbReference>
<dbReference type="EMBL" id="FUXM01000020">
    <property type="protein sequence ID" value="SKA05544.1"/>
    <property type="molecule type" value="Genomic_DNA"/>
</dbReference>
<dbReference type="GO" id="GO:0005737">
    <property type="term" value="C:cytoplasm"/>
    <property type="evidence" value="ECO:0007669"/>
    <property type="project" value="TreeGrafter"/>
</dbReference>
<accession>A0A1T4QPC3</accession>
<dbReference type="CDD" id="cd00056">
    <property type="entry name" value="ENDO3c"/>
    <property type="match status" value="1"/>
</dbReference>
<dbReference type="InterPro" id="IPR051912">
    <property type="entry name" value="Alkylbase_DNA_Glycosylase/TA"/>
</dbReference>
<sequence>MQHEFYWNPPAPTDLPGMLKRMRSAGQDVLYRLGENGLQKALSWDGRPVLLTVQEEGTVTKPCWHIEVAGPELPPDWQERAIAYLSHVFCLNFDLPAFYQFCRQHLPLAALVERFYGQRMILEPTLYEAAISSIIAQQLNLSFCAQLKRNLLVRCNCQWHWEGVDWLLFPEPQQLVRLTAEDLRLLKFSRSKAEYVLGVAQATATGQLNWSKVETMPEQEAMSYLISWRGIGRWTAECILLFGQGRSDLLPAADIGLRNAVGQLWGLGRQATEAEVREIGEGWRPYRSWVTHYLWLSLTENSGKDL</sequence>
<dbReference type="GO" id="GO:0006285">
    <property type="term" value="P:base-excision repair, AP site formation"/>
    <property type="evidence" value="ECO:0007669"/>
    <property type="project" value="TreeGrafter"/>
</dbReference>
<comment type="catalytic activity">
    <reaction evidence="1">
        <text>Hydrolysis of alkylated DNA, releasing 3-methyladenine, 3-methylguanine, 7-methylguanine and 7-methyladenine.</text>
        <dbReference type="EC" id="3.2.2.21"/>
    </reaction>
</comment>
<keyword evidence="3" id="KW-0227">DNA damage</keyword>
<evidence type="ECO:0000256" key="1">
    <source>
        <dbReference type="ARBA" id="ARBA00000086"/>
    </source>
</evidence>
<dbReference type="Proteomes" id="UP000189933">
    <property type="component" value="Unassembled WGS sequence"/>
</dbReference>
<dbReference type="GO" id="GO:0043916">
    <property type="term" value="F:DNA-7-methylguanine glycosylase activity"/>
    <property type="evidence" value="ECO:0007669"/>
    <property type="project" value="TreeGrafter"/>
</dbReference>
<dbReference type="InterPro" id="IPR023170">
    <property type="entry name" value="HhH_base_excis_C"/>
</dbReference>
<dbReference type="PANTHER" id="PTHR43003">
    <property type="entry name" value="DNA-3-METHYLADENINE GLYCOSYLASE"/>
    <property type="match status" value="1"/>
</dbReference>
<dbReference type="Gene3D" id="3.30.310.20">
    <property type="entry name" value="DNA-3-methyladenine glycosylase AlkA, N-terminal domain"/>
    <property type="match status" value="1"/>
</dbReference>
<keyword evidence="4" id="KW-0234">DNA repair</keyword>
<dbReference type="InterPro" id="IPR003265">
    <property type="entry name" value="HhH-GPD_domain"/>
</dbReference>
<dbReference type="PANTHER" id="PTHR43003:SF5">
    <property type="entry name" value="DNA-3-METHYLADENINE GLYCOSYLASE"/>
    <property type="match status" value="1"/>
</dbReference>
<dbReference type="SUPFAM" id="SSF48150">
    <property type="entry name" value="DNA-glycosylase"/>
    <property type="match status" value="1"/>
</dbReference>